<evidence type="ECO:0000313" key="16">
    <source>
        <dbReference type="Proteomes" id="UP000027920"/>
    </source>
</evidence>
<feature type="compositionally biased region" description="Low complexity" evidence="13">
    <location>
        <begin position="334"/>
        <end position="351"/>
    </location>
</feature>
<evidence type="ECO:0000256" key="2">
    <source>
        <dbReference type="ARBA" id="ARBA00004370"/>
    </source>
</evidence>
<dbReference type="HOGENOM" id="CLU_016972_4_2_1"/>
<evidence type="ECO:0000256" key="1">
    <source>
        <dbReference type="ARBA" id="ARBA00000124"/>
    </source>
</evidence>
<keyword evidence="9" id="KW-0325">Glycoprotein</keyword>
<reference evidence="15 16" key="1">
    <citation type="submission" date="2013-03" db="EMBL/GenBank/DDBJ databases">
        <title>The Genome Sequence of Exophiala aquamarina CBS 119918.</title>
        <authorList>
            <consortium name="The Broad Institute Genomics Platform"/>
            <person name="Cuomo C."/>
            <person name="de Hoog S."/>
            <person name="Gorbushina A."/>
            <person name="Walker B."/>
            <person name="Young S.K."/>
            <person name="Zeng Q."/>
            <person name="Gargeya S."/>
            <person name="Fitzgerald M."/>
            <person name="Haas B."/>
            <person name="Abouelleil A."/>
            <person name="Allen A.W."/>
            <person name="Alvarado L."/>
            <person name="Arachchi H.M."/>
            <person name="Berlin A.M."/>
            <person name="Chapman S.B."/>
            <person name="Gainer-Dewar J."/>
            <person name="Goldberg J."/>
            <person name="Griggs A."/>
            <person name="Gujja S."/>
            <person name="Hansen M."/>
            <person name="Howarth C."/>
            <person name="Imamovic A."/>
            <person name="Ireland A."/>
            <person name="Larimer J."/>
            <person name="McCowan C."/>
            <person name="Murphy C."/>
            <person name="Pearson M."/>
            <person name="Poon T.W."/>
            <person name="Priest M."/>
            <person name="Roberts A."/>
            <person name="Saif S."/>
            <person name="Shea T."/>
            <person name="Sisk P."/>
            <person name="Sykes S."/>
            <person name="Wortman J."/>
            <person name="Nusbaum C."/>
            <person name="Birren B."/>
        </authorList>
    </citation>
    <scope>NUCLEOTIDE SEQUENCE [LARGE SCALE GENOMIC DNA]</scope>
    <source>
        <strain evidence="15 16">CBS 119918</strain>
    </source>
</reference>
<comment type="similarity">
    <text evidence="3">Belongs to the glycosyl hydrolase 16 family.</text>
</comment>
<keyword evidence="7" id="KW-0136">Cellulose degradation</keyword>
<keyword evidence="16" id="KW-1185">Reference proteome</keyword>
<dbReference type="GO" id="GO:0052861">
    <property type="term" value="F:endo-1,3(4)-beta-glucanase activity"/>
    <property type="evidence" value="ECO:0007669"/>
    <property type="project" value="UniProtKB-EC"/>
</dbReference>
<evidence type="ECO:0000256" key="11">
    <source>
        <dbReference type="ARBA" id="ARBA00023295"/>
    </source>
</evidence>
<protein>
    <recommendedName>
        <fullName evidence="4">endo-1,3(4)-beta-glucanase</fullName>
        <ecNumber evidence="4">3.2.1.6</ecNumber>
    </recommendedName>
</protein>
<gene>
    <name evidence="15" type="ORF">A1O9_13007</name>
</gene>
<keyword evidence="12" id="KW-0624">Polysaccharide degradation</keyword>
<evidence type="ECO:0000256" key="8">
    <source>
        <dbReference type="ARBA" id="ARBA00023136"/>
    </source>
</evidence>
<dbReference type="VEuPathDB" id="FungiDB:A1O9_13007"/>
<comment type="catalytic activity">
    <reaction evidence="1">
        <text>Endohydrolysis of (1-&gt;3)- or (1-&gt;4)-linkages in beta-D-glucans when the glucose residue whose reducing group is involved in the linkage to be hydrolyzed is itself substituted at C-3.</text>
        <dbReference type="EC" id="3.2.1.6"/>
    </reaction>
</comment>
<evidence type="ECO:0000256" key="5">
    <source>
        <dbReference type="ARBA" id="ARBA00022729"/>
    </source>
</evidence>
<organism evidence="15 16">
    <name type="scientific">Exophiala aquamarina CBS 119918</name>
    <dbReference type="NCBI Taxonomy" id="1182545"/>
    <lineage>
        <taxon>Eukaryota</taxon>
        <taxon>Fungi</taxon>
        <taxon>Dikarya</taxon>
        <taxon>Ascomycota</taxon>
        <taxon>Pezizomycotina</taxon>
        <taxon>Eurotiomycetes</taxon>
        <taxon>Chaetothyriomycetidae</taxon>
        <taxon>Chaetothyriales</taxon>
        <taxon>Herpotrichiellaceae</taxon>
        <taxon>Exophiala</taxon>
    </lineage>
</organism>
<dbReference type="PROSITE" id="PS51762">
    <property type="entry name" value="GH16_2"/>
    <property type="match status" value="1"/>
</dbReference>
<dbReference type="STRING" id="1182545.A0A072P5Q2"/>
<name>A0A072P5Q2_9EURO</name>
<evidence type="ECO:0000259" key="14">
    <source>
        <dbReference type="PROSITE" id="PS51762"/>
    </source>
</evidence>
<dbReference type="OrthoDB" id="192832at2759"/>
<evidence type="ECO:0000313" key="15">
    <source>
        <dbReference type="EMBL" id="KEF50945.1"/>
    </source>
</evidence>
<feature type="region of interest" description="Disordered" evidence="13">
    <location>
        <begin position="334"/>
        <end position="366"/>
    </location>
</feature>
<dbReference type="Proteomes" id="UP000027920">
    <property type="component" value="Unassembled WGS sequence"/>
</dbReference>
<dbReference type="GeneID" id="25287900"/>
<dbReference type="EMBL" id="AMGV01000041">
    <property type="protein sequence ID" value="KEF50945.1"/>
    <property type="molecule type" value="Genomic_DNA"/>
</dbReference>
<keyword evidence="6" id="KW-0378">Hydrolase</keyword>
<dbReference type="GO" id="GO:0030245">
    <property type="term" value="P:cellulose catabolic process"/>
    <property type="evidence" value="ECO:0007669"/>
    <property type="project" value="UniProtKB-KW"/>
</dbReference>
<evidence type="ECO:0000256" key="3">
    <source>
        <dbReference type="ARBA" id="ARBA00006865"/>
    </source>
</evidence>
<evidence type="ECO:0000256" key="13">
    <source>
        <dbReference type="SAM" id="MobiDB-lite"/>
    </source>
</evidence>
<comment type="subcellular location">
    <subcellularLocation>
        <location evidence="2">Membrane</location>
    </subcellularLocation>
</comment>
<keyword evidence="10" id="KW-0119">Carbohydrate metabolism</keyword>
<dbReference type="CDD" id="cd02181">
    <property type="entry name" value="GH16_fungal_Lam16A_glucanase"/>
    <property type="match status" value="1"/>
</dbReference>
<dbReference type="Gene3D" id="2.60.120.200">
    <property type="match status" value="1"/>
</dbReference>
<evidence type="ECO:0000256" key="4">
    <source>
        <dbReference type="ARBA" id="ARBA00012599"/>
    </source>
</evidence>
<dbReference type="RefSeq" id="XP_013253535.1">
    <property type="nucleotide sequence ID" value="XM_013398081.1"/>
</dbReference>
<evidence type="ECO:0000256" key="10">
    <source>
        <dbReference type="ARBA" id="ARBA00023277"/>
    </source>
</evidence>
<dbReference type="GO" id="GO:0016020">
    <property type="term" value="C:membrane"/>
    <property type="evidence" value="ECO:0007669"/>
    <property type="project" value="UniProtKB-SubCell"/>
</dbReference>
<dbReference type="FunFam" id="2.60.120.200:FF:000114">
    <property type="entry name" value="Probable endo-1,3(4)-beta-glucanase NFIA_089530"/>
    <property type="match status" value="1"/>
</dbReference>
<accession>A0A072P5Q2</accession>
<dbReference type="InterPro" id="IPR013320">
    <property type="entry name" value="ConA-like_dom_sf"/>
</dbReference>
<evidence type="ECO:0000256" key="6">
    <source>
        <dbReference type="ARBA" id="ARBA00022801"/>
    </source>
</evidence>
<dbReference type="EC" id="3.2.1.6" evidence="4"/>
<evidence type="ECO:0000256" key="9">
    <source>
        <dbReference type="ARBA" id="ARBA00023180"/>
    </source>
</evidence>
<keyword evidence="8" id="KW-0472">Membrane</keyword>
<dbReference type="PANTHER" id="PTHR10963:SF58">
    <property type="entry name" value="ENDO-1,3(4)-BETA-GLUCANASE XGEA"/>
    <property type="match status" value="1"/>
</dbReference>
<dbReference type="SUPFAM" id="SSF49899">
    <property type="entry name" value="Concanavalin A-like lectins/glucanases"/>
    <property type="match status" value="1"/>
</dbReference>
<evidence type="ECO:0000256" key="12">
    <source>
        <dbReference type="ARBA" id="ARBA00023326"/>
    </source>
</evidence>
<keyword evidence="5" id="KW-0732">Signal</keyword>
<sequence length="392" mass="42875">MARPRVCSIWAAVRVVVAVWILWLTTVTGSVHARYVLIDHYAGDSFLDRFDFFTGPDPTHGYVTYLDRPAATRAGLVALRNESLYLGVDSNKLATGPGRASVRITSQTSYHQCLLLLDLTHMPGSTCGTWPAFWTVGPNWPDGGEIDIIEGVNTQNTNAMSLHTNRTCHIRPDTAFSGTLIRDECERDRGPDGCTVVSTVAGTYGDELNEISGGIYAMEWTEHGIRVWFFPRGSTPVDVLEGLPEPAQWPTPLASFTGDCQFNSSFTAQKIVFDTTFCGDWAGATWKEDSVCSPLAEDCETYVRDNPAAFTESYWSINHLKVYDLSSGAPLNDSSHGSVVGSSRVTGPSPSNMSVPQPSTGPDATGPRTWYWRGHFAWMMTDVAEAPGPSTR</sequence>
<dbReference type="InterPro" id="IPR000757">
    <property type="entry name" value="Beta-glucanase-like"/>
</dbReference>
<dbReference type="InterPro" id="IPR050546">
    <property type="entry name" value="Glycosyl_Hydrlase_16"/>
</dbReference>
<dbReference type="Pfam" id="PF26113">
    <property type="entry name" value="GH16_XgeA"/>
    <property type="match status" value="1"/>
</dbReference>
<dbReference type="AlphaFoldDB" id="A0A072P5Q2"/>
<comment type="caution">
    <text evidence="15">The sequence shown here is derived from an EMBL/GenBank/DDBJ whole genome shotgun (WGS) entry which is preliminary data.</text>
</comment>
<dbReference type="PANTHER" id="PTHR10963">
    <property type="entry name" value="GLYCOSYL HYDROLASE-RELATED"/>
    <property type="match status" value="1"/>
</dbReference>
<keyword evidence="11" id="KW-0326">Glycosidase</keyword>
<evidence type="ECO:0000256" key="7">
    <source>
        <dbReference type="ARBA" id="ARBA00023001"/>
    </source>
</evidence>
<proteinExistence type="inferred from homology"/>
<feature type="compositionally biased region" description="Polar residues" evidence="13">
    <location>
        <begin position="352"/>
        <end position="362"/>
    </location>
</feature>
<feature type="domain" description="GH16" evidence="14">
    <location>
        <begin position="39"/>
        <end position="290"/>
    </location>
</feature>